<name>A0A6J1VEM9_9SAUR</name>
<keyword evidence="2" id="KW-1185">Reference proteome</keyword>
<evidence type="ECO:0000256" key="1">
    <source>
        <dbReference type="SAM" id="MobiDB-lite"/>
    </source>
</evidence>
<feature type="region of interest" description="Disordered" evidence="1">
    <location>
        <begin position="106"/>
        <end position="165"/>
    </location>
</feature>
<evidence type="ECO:0000313" key="3">
    <source>
        <dbReference type="RefSeq" id="XP_026541295.1"/>
    </source>
</evidence>
<sequence length="239" mass="25412">MSVPPLPCGGGRALCTCSEALGRRVASSSLRPALARGCCGASGEPPCCRCRSRWARPGRRRAGSSVPSPSCGGRTWLCWAASSASCCSPPSCWPCASIGRFAAGSRECDRRGPEPPPPALAALAPALSRPEPPPPPRCPRWAGRDRDPRPFARQKRRKDWPGSRSWPCAARCLRSDAEWIGSSQVLRTPSRPEPPVRHWGSLPSAAQWPRAPPSGDPSLRGAPGGLTSAVPTWLLAFLV</sequence>
<dbReference type="GeneID" id="113423935"/>
<organism evidence="2 3">
    <name type="scientific">Notechis scutatus</name>
    <name type="common">mainland tiger snake</name>
    <dbReference type="NCBI Taxonomy" id="8663"/>
    <lineage>
        <taxon>Eukaryota</taxon>
        <taxon>Metazoa</taxon>
        <taxon>Chordata</taxon>
        <taxon>Craniata</taxon>
        <taxon>Vertebrata</taxon>
        <taxon>Euteleostomi</taxon>
        <taxon>Lepidosauria</taxon>
        <taxon>Squamata</taxon>
        <taxon>Bifurcata</taxon>
        <taxon>Unidentata</taxon>
        <taxon>Episquamata</taxon>
        <taxon>Toxicofera</taxon>
        <taxon>Serpentes</taxon>
        <taxon>Colubroidea</taxon>
        <taxon>Elapidae</taxon>
        <taxon>Hydrophiinae</taxon>
        <taxon>Notechis</taxon>
    </lineage>
</organism>
<feature type="compositionally biased region" description="Low complexity" evidence="1">
    <location>
        <begin position="120"/>
        <end position="129"/>
    </location>
</feature>
<dbReference type="Proteomes" id="UP000504612">
    <property type="component" value="Unplaced"/>
</dbReference>
<proteinExistence type="predicted"/>
<feature type="region of interest" description="Disordered" evidence="1">
    <location>
        <begin position="184"/>
        <end position="226"/>
    </location>
</feature>
<protein>
    <submittedName>
        <fullName evidence="3">Uncharacterized protein C10orf95-like</fullName>
    </submittedName>
</protein>
<dbReference type="KEGG" id="nss:113423935"/>
<dbReference type="RefSeq" id="XP_026541295.1">
    <property type="nucleotide sequence ID" value="XM_026685510.1"/>
</dbReference>
<reference evidence="3" key="1">
    <citation type="submission" date="2025-08" db="UniProtKB">
        <authorList>
            <consortium name="RefSeq"/>
        </authorList>
    </citation>
    <scope>IDENTIFICATION</scope>
</reference>
<evidence type="ECO:0000313" key="2">
    <source>
        <dbReference type="Proteomes" id="UP000504612"/>
    </source>
</evidence>
<gene>
    <name evidence="3" type="primary">LOC113423935</name>
</gene>
<dbReference type="AlphaFoldDB" id="A0A6J1VEM9"/>
<accession>A0A6J1VEM9</accession>